<sequence>MALQRPRLKGIISKPTILESWNSQGLAPRTEESSQPSWTHQGQGLHAAKAEVAATKTGSM</sequence>
<dbReference type="EnsemblPlants" id="EMT15348">
    <property type="protein sequence ID" value="EMT15348"/>
    <property type="gene ID" value="F775_26535"/>
</dbReference>
<feature type="compositionally biased region" description="Polar residues" evidence="1">
    <location>
        <begin position="33"/>
        <end position="42"/>
    </location>
</feature>
<protein>
    <submittedName>
        <fullName evidence="2">Uncharacterized protein</fullName>
    </submittedName>
</protein>
<name>N1QXG7_AEGTA</name>
<reference evidence="2" key="1">
    <citation type="submission" date="2015-06" db="UniProtKB">
        <authorList>
            <consortium name="EnsemblPlants"/>
        </authorList>
    </citation>
    <scope>IDENTIFICATION</scope>
</reference>
<proteinExistence type="predicted"/>
<feature type="region of interest" description="Disordered" evidence="1">
    <location>
        <begin position="21"/>
        <end position="60"/>
    </location>
</feature>
<dbReference type="AlphaFoldDB" id="N1QXG7"/>
<organism evidence="2">
    <name type="scientific">Aegilops tauschii</name>
    <name type="common">Tausch's goatgrass</name>
    <name type="synonym">Aegilops squarrosa</name>
    <dbReference type="NCBI Taxonomy" id="37682"/>
    <lineage>
        <taxon>Eukaryota</taxon>
        <taxon>Viridiplantae</taxon>
        <taxon>Streptophyta</taxon>
        <taxon>Embryophyta</taxon>
        <taxon>Tracheophyta</taxon>
        <taxon>Spermatophyta</taxon>
        <taxon>Magnoliopsida</taxon>
        <taxon>Liliopsida</taxon>
        <taxon>Poales</taxon>
        <taxon>Poaceae</taxon>
        <taxon>BOP clade</taxon>
        <taxon>Pooideae</taxon>
        <taxon>Triticodae</taxon>
        <taxon>Triticeae</taxon>
        <taxon>Triticinae</taxon>
        <taxon>Aegilops</taxon>
    </lineage>
</organism>
<evidence type="ECO:0000256" key="1">
    <source>
        <dbReference type="SAM" id="MobiDB-lite"/>
    </source>
</evidence>
<evidence type="ECO:0000313" key="2">
    <source>
        <dbReference type="EnsemblPlants" id="EMT15348"/>
    </source>
</evidence>
<accession>N1QXG7</accession>